<comment type="caution">
    <text evidence="2">The sequence shown here is derived from an EMBL/GenBank/DDBJ whole genome shotgun (WGS) entry which is preliminary data.</text>
</comment>
<accession>A0A9W9H2J1</accession>
<keyword evidence="1" id="KW-1133">Transmembrane helix</keyword>
<dbReference type="EMBL" id="JAPZBO010000009">
    <property type="protein sequence ID" value="KAJ5303181.1"/>
    <property type="molecule type" value="Genomic_DNA"/>
</dbReference>
<feature type="transmembrane region" description="Helical" evidence="1">
    <location>
        <begin position="120"/>
        <end position="140"/>
    </location>
</feature>
<keyword evidence="1" id="KW-0812">Transmembrane</keyword>
<name>A0A9W9H2J1_9EURO</name>
<sequence length="186" mass="20089">MLPFPPPDAGPKQVRAYVVQLLTTRHDADLDFAESIADLWQLGRGVDFRSAINIGAVLDVQNVFGDSVGPFLYRSAREEFIADYRCSLTGLATSWALKAALVLGLLLVVRGIRQPSEKKVQAFIEAGFVVGISAFIIGLIDMFHVISGGAATLGACGIVIVGISSLLAIARAQERQIQDYQKTKEK</sequence>
<evidence type="ECO:0000256" key="1">
    <source>
        <dbReference type="SAM" id="Phobius"/>
    </source>
</evidence>
<feature type="transmembrane region" description="Helical" evidence="1">
    <location>
        <begin position="88"/>
        <end position="108"/>
    </location>
</feature>
<reference evidence="2" key="2">
    <citation type="journal article" date="2023" name="IMA Fungus">
        <title>Comparative genomic study of the Penicillium genus elucidates a diverse pangenome and 15 lateral gene transfer events.</title>
        <authorList>
            <person name="Petersen C."/>
            <person name="Sorensen T."/>
            <person name="Nielsen M.R."/>
            <person name="Sondergaard T.E."/>
            <person name="Sorensen J.L."/>
            <person name="Fitzpatrick D.A."/>
            <person name="Frisvad J.C."/>
            <person name="Nielsen K.L."/>
        </authorList>
    </citation>
    <scope>NUCLEOTIDE SEQUENCE</scope>
    <source>
        <strain evidence="2">IBT 21472</strain>
    </source>
</reference>
<feature type="transmembrane region" description="Helical" evidence="1">
    <location>
        <begin position="146"/>
        <end position="170"/>
    </location>
</feature>
<reference evidence="2" key="1">
    <citation type="submission" date="2022-12" db="EMBL/GenBank/DDBJ databases">
        <authorList>
            <person name="Petersen C."/>
        </authorList>
    </citation>
    <scope>NUCLEOTIDE SEQUENCE</scope>
    <source>
        <strain evidence="2">IBT 21472</strain>
    </source>
</reference>
<dbReference type="AlphaFoldDB" id="A0A9W9H2J1"/>
<protein>
    <submittedName>
        <fullName evidence="2">Uncharacterized protein</fullName>
    </submittedName>
</protein>
<keyword evidence="1" id="KW-0472">Membrane</keyword>
<dbReference type="OrthoDB" id="4771706at2759"/>
<evidence type="ECO:0000313" key="3">
    <source>
        <dbReference type="Proteomes" id="UP001147746"/>
    </source>
</evidence>
<gene>
    <name evidence="2" type="ORF">N7476_009980</name>
</gene>
<keyword evidence="3" id="KW-1185">Reference proteome</keyword>
<organism evidence="2 3">
    <name type="scientific">Penicillium atrosanguineum</name>
    <dbReference type="NCBI Taxonomy" id="1132637"/>
    <lineage>
        <taxon>Eukaryota</taxon>
        <taxon>Fungi</taxon>
        <taxon>Dikarya</taxon>
        <taxon>Ascomycota</taxon>
        <taxon>Pezizomycotina</taxon>
        <taxon>Eurotiomycetes</taxon>
        <taxon>Eurotiomycetidae</taxon>
        <taxon>Eurotiales</taxon>
        <taxon>Aspergillaceae</taxon>
        <taxon>Penicillium</taxon>
    </lineage>
</organism>
<proteinExistence type="predicted"/>
<evidence type="ECO:0000313" key="2">
    <source>
        <dbReference type="EMBL" id="KAJ5303181.1"/>
    </source>
</evidence>
<dbReference type="Proteomes" id="UP001147746">
    <property type="component" value="Unassembled WGS sequence"/>
</dbReference>